<dbReference type="Proteomes" id="UP000251485">
    <property type="component" value="Unassembled WGS sequence"/>
</dbReference>
<evidence type="ECO:0000313" key="5">
    <source>
        <dbReference type="EMBL" id="SPZ03115.1"/>
    </source>
</evidence>
<name>A0A2X2CSV0_PROMI</name>
<keyword evidence="1 5" id="KW-0808">Transferase</keyword>
<dbReference type="AlphaFoldDB" id="A0A2X2CSV0"/>
<dbReference type="EC" id="2.7.13.3" evidence="5"/>
<dbReference type="GO" id="GO:0005886">
    <property type="term" value="C:plasma membrane"/>
    <property type="evidence" value="ECO:0007669"/>
    <property type="project" value="TreeGrafter"/>
</dbReference>
<protein>
    <submittedName>
        <fullName evidence="5">Sensor protein KdpD</fullName>
        <ecNumber evidence="5">2.7.13.3</ecNumber>
        <ecNumber evidence="5">2.7.3.-</ecNumber>
    </submittedName>
</protein>
<feature type="domain" description="Signal transduction histidine kinase osmosensitive K+ channel sensor N-terminal" evidence="4">
    <location>
        <begin position="3"/>
        <end position="182"/>
    </location>
</feature>
<dbReference type="Pfam" id="PF02702">
    <property type="entry name" value="KdpD"/>
    <property type="match status" value="1"/>
</dbReference>
<dbReference type="InterPro" id="IPR003852">
    <property type="entry name" value="Sig_transdc_His_kinase_KdpD_N"/>
</dbReference>
<keyword evidence="3" id="KW-0902">Two-component regulatory system</keyword>
<keyword evidence="2" id="KW-0418">Kinase</keyword>
<organism evidence="5 6">
    <name type="scientific">Proteus mirabilis</name>
    <dbReference type="NCBI Taxonomy" id="584"/>
    <lineage>
        <taxon>Bacteria</taxon>
        <taxon>Pseudomonadati</taxon>
        <taxon>Pseudomonadota</taxon>
        <taxon>Gammaproteobacteria</taxon>
        <taxon>Enterobacterales</taxon>
        <taxon>Morganellaceae</taxon>
        <taxon>Proteus</taxon>
    </lineage>
</organism>
<dbReference type="InterPro" id="IPR052023">
    <property type="entry name" value="Histidine_kinase_KdpD"/>
</dbReference>
<sequence>MPVPGVGKTYAMLQEAQRLHQQGIDVLAGVVETHQRQETAQQLEGLPLLPPLKLHYRGRKLSAFNLDAALARHPAVILMDELAFSNPHKCRHPKRWQDVEELLDAGIDVLTTINVQHIESLNDIVGSITGIRVQETIPDYIFDNADEVVMVDLPPDDLQQRLNEGKVYLAGQAERAIEHFFS</sequence>
<proteinExistence type="predicted"/>
<gene>
    <name evidence="5" type="primary">kdpD_4</name>
    <name evidence="5" type="ORF">NCTC10975_04797</name>
</gene>
<dbReference type="InterPro" id="IPR027417">
    <property type="entry name" value="P-loop_NTPase"/>
</dbReference>
<dbReference type="Gene3D" id="3.40.50.300">
    <property type="entry name" value="P-loop containing nucleotide triphosphate hydrolases"/>
    <property type="match status" value="1"/>
</dbReference>
<dbReference type="PANTHER" id="PTHR45569">
    <property type="entry name" value="SENSOR PROTEIN KDPD"/>
    <property type="match status" value="1"/>
</dbReference>
<evidence type="ECO:0000313" key="6">
    <source>
        <dbReference type="Proteomes" id="UP000251485"/>
    </source>
</evidence>
<evidence type="ECO:0000256" key="1">
    <source>
        <dbReference type="ARBA" id="ARBA00022679"/>
    </source>
</evidence>
<accession>A0A2X2CSV0</accession>
<dbReference type="PANTHER" id="PTHR45569:SF1">
    <property type="entry name" value="SENSOR PROTEIN KDPD"/>
    <property type="match status" value="1"/>
</dbReference>
<dbReference type="EC" id="2.7.3.-" evidence="5"/>
<evidence type="ECO:0000256" key="2">
    <source>
        <dbReference type="ARBA" id="ARBA00022777"/>
    </source>
</evidence>
<dbReference type="EMBL" id="UAUE01000033">
    <property type="protein sequence ID" value="SPZ03115.1"/>
    <property type="molecule type" value="Genomic_DNA"/>
</dbReference>
<dbReference type="GO" id="GO:0000155">
    <property type="term" value="F:phosphorelay sensor kinase activity"/>
    <property type="evidence" value="ECO:0007669"/>
    <property type="project" value="InterPro"/>
</dbReference>
<dbReference type="SUPFAM" id="SSF52540">
    <property type="entry name" value="P-loop containing nucleoside triphosphate hydrolases"/>
    <property type="match status" value="1"/>
</dbReference>
<evidence type="ECO:0000259" key="4">
    <source>
        <dbReference type="Pfam" id="PF02702"/>
    </source>
</evidence>
<evidence type="ECO:0000256" key="3">
    <source>
        <dbReference type="ARBA" id="ARBA00023012"/>
    </source>
</evidence>
<reference evidence="5 6" key="1">
    <citation type="submission" date="2018-06" db="EMBL/GenBank/DDBJ databases">
        <authorList>
            <consortium name="Pathogen Informatics"/>
            <person name="Doyle S."/>
        </authorList>
    </citation>
    <scope>NUCLEOTIDE SEQUENCE [LARGE SCALE GENOMIC DNA]</scope>
    <source>
        <strain evidence="5 6">NCTC10975</strain>
    </source>
</reference>